<dbReference type="Pfam" id="PF00076">
    <property type="entry name" value="RRM_1"/>
    <property type="match status" value="1"/>
</dbReference>
<dbReference type="Gene3D" id="3.30.70.330">
    <property type="match status" value="1"/>
</dbReference>
<evidence type="ECO:0000256" key="2">
    <source>
        <dbReference type="PROSITE-ProRule" id="PRU00176"/>
    </source>
</evidence>
<dbReference type="PANTHER" id="PTHR19965">
    <property type="entry name" value="RNA AND EXPORT FACTOR BINDING PROTEIN"/>
    <property type="match status" value="1"/>
</dbReference>
<accession>A0A077ZWZ9</accession>
<keyword evidence="4" id="KW-1133">Transmembrane helix</keyword>
<dbReference type="SUPFAM" id="SSF54928">
    <property type="entry name" value="RNA-binding domain, RBD"/>
    <property type="match status" value="1"/>
</dbReference>
<feature type="compositionally biased region" description="Basic and acidic residues" evidence="3">
    <location>
        <begin position="252"/>
        <end position="264"/>
    </location>
</feature>
<sequence length="348" mass="40746">MLLTDKNFKLTSLQVNPLYKPVFDKLDALAVKQLNELDKSVLWSRHYTKAEFKFTFAYPLVVFCVIIFFSISYGVKYRLYANYIRYGRELELAEMMDIDLDDISQYPKSVLELYKEKKKHDAYTKNKENKIKTIEQNFHTFVEKRIIDTAEYRKSRGLRSLDELIAEDKTPKNFNKFSKYGQNEGFKPRRDYNTGFQSKGIQKNKSFEGKKGIFKGHQKSFNRDRDDLSSKRQFSKPQQRDTQASFNPWTVDSKKTTEQPEKQFKGLSQGGAQVKIKNLHYEITEDKLQEVFSKYGRVFSCEILWDKHDRSTGEALVTYEVPSAAELAITELNKSSLDGQVVYVSRVY</sequence>
<evidence type="ECO:0000256" key="4">
    <source>
        <dbReference type="SAM" id="Phobius"/>
    </source>
</evidence>
<reference evidence="6 7" key="1">
    <citation type="submission" date="2014-06" db="EMBL/GenBank/DDBJ databases">
        <authorList>
            <person name="Swart Estienne"/>
        </authorList>
    </citation>
    <scope>NUCLEOTIDE SEQUENCE [LARGE SCALE GENOMIC DNA]</scope>
    <source>
        <strain evidence="6 7">130c</strain>
    </source>
</reference>
<evidence type="ECO:0000256" key="3">
    <source>
        <dbReference type="SAM" id="MobiDB-lite"/>
    </source>
</evidence>
<dbReference type="PROSITE" id="PS50102">
    <property type="entry name" value="RRM"/>
    <property type="match status" value="1"/>
</dbReference>
<organism evidence="6 7">
    <name type="scientific">Stylonychia lemnae</name>
    <name type="common">Ciliate</name>
    <dbReference type="NCBI Taxonomy" id="5949"/>
    <lineage>
        <taxon>Eukaryota</taxon>
        <taxon>Sar</taxon>
        <taxon>Alveolata</taxon>
        <taxon>Ciliophora</taxon>
        <taxon>Intramacronucleata</taxon>
        <taxon>Spirotrichea</taxon>
        <taxon>Stichotrichia</taxon>
        <taxon>Sporadotrichida</taxon>
        <taxon>Oxytrichidae</taxon>
        <taxon>Stylonychinae</taxon>
        <taxon>Stylonychia</taxon>
    </lineage>
</organism>
<evidence type="ECO:0000313" key="7">
    <source>
        <dbReference type="Proteomes" id="UP000039865"/>
    </source>
</evidence>
<dbReference type="PANTHER" id="PTHR19965:SF82">
    <property type="entry name" value="THO COMPLEX SUBUNIT 4"/>
    <property type="match status" value="1"/>
</dbReference>
<feature type="domain" description="RRM" evidence="5">
    <location>
        <begin position="272"/>
        <end position="348"/>
    </location>
</feature>
<proteinExistence type="predicted"/>
<dbReference type="InterPro" id="IPR012677">
    <property type="entry name" value="Nucleotide-bd_a/b_plait_sf"/>
</dbReference>
<dbReference type="AlphaFoldDB" id="A0A077ZWZ9"/>
<feature type="compositionally biased region" description="Polar residues" evidence="3">
    <location>
        <begin position="194"/>
        <end position="204"/>
    </location>
</feature>
<protein>
    <submittedName>
        <fullName evidence="6">Rna binding domain-containing protein</fullName>
    </submittedName>
</protein>
<keyword evidence="7" id="KW-1185">Reference proteome</keyword>
<dbReference type="InterPro" id="IPR000504">
    <property type="entry name" value="RRM_dom"/>
</dbReference>
<evidence type="ECO:0000256" key="1">
    <source>
        <dbReference type="ARBA" id="ARBA00022884"/>
    </source>
</evidence>
<dbReference type="OrthoDB" id="346839at2759"/>
<dbReference type="InParanoid" id="A0A077ZWZ9"/>
<evidence type="ECO:0000313" key="6">
    <source>
        <dbReference type="EMBL" id="CDW73797.1"/>
    </source>
</evidence>
<feature type="transmembrane region" description="Helical" evidence="4">
    <location>
        <begin position="56"/>
        <end position="75"/>
    </location>
</feature>
<dbReference type="EMBL" id="CCKQ01002690">
    <property type="protein sequence ID" value="CDW73797.1"/>
    <property type="molecule type" value="Genomic_DNA"/>
</dbReference>
<dbReference type="SMART" id="SM00360">
    <property type="entry name" value="RRM"/>
    <property type="match status" value="1"/>
</dbReference>
<feature type="compositionally biased region" description="Polar residues" evidence="3">
    <location>
        <begin position="231"/>
        <end position="250"/>
    </location>
</feature>
<dbReference type="GO" id="GO:0003729">
    <property type="term" value="F:mRNA binding"/>
    <property type="evidence" value="ECO:0007669"/>
    <property type="project" value="TreeGrafter"/>
</dbReference>
<feature type="region of interest" description="Disordered" evidence="3">
    <location>
        <begin position="176"/>
        <end position="264"/>
    </location>
</feature>
<dbReference type="InterPro" id="IPR051229">
    <property type="entry name" value="ALYREF_mRNA_export"/>
</dbReference>
<dbReference type="CDD" id="cd00590">
    <property type="entry name" value="RRM_SF"/>
    <property type="match status" value="1"/>
</dbReference>
<dbReference type="GO" id="GO:0005634">
    <property type="term" value="C:nucleus"/>
    <property type="evidence" value="ECO:0007669"/>
    <property type="project" value="TreeGrafter"/>
</dbReference>
<name>A0A077ZWZ9_STYLE</name>
<dbReference type="InterPro" id="IPR035979">
    <property type="entry name" value="RBD_domain_sf"/>
</dbReference>
<keyword evidence="4" id="KW-0812">Transmembrane</keyword>
<gene>
    <name evidence="6" type="primary">Contig2151.g2310</name>
    <name evidence="6" type="ORF">STYLEM_2785</name>
</gene>
<feature type="compositionally biased region" description="Basic and acidic residues" evidence="3">
    <location>
        <begin position="221"/>
        <end position="230"/>
    </location>
</feature>
<evidence type="ECO:0000259" key="5">
    <source>
        <dbReference type="PROSITE" id="PS50102"/>
    </source>
</evidence>
<keyword evidence="4" id="KW-0472">Membrane</keyword>
<dbReference type="Proteomes" id="UP000039865">
    <property type="component" value="Unassembled WGS sequence"/>
</dbReference>
<keyword evidence="1 2" id="KW-0694">RNA-binding</keyword>